<keyword evidence="3" id="KW-0677">Repeat</keyword>
<sequence length="297" mass="32753">MPQKRKPRSWSELKQAGNECFKTGQYGEAVAVYSQALGELEKSSKKDNEDLAILFTNRAAAHLKGGNCGECVKDCTMSLDLSPFNVKSLLRRAAAYEAMERYRPAYVDYKTALQINSNISAAHDGTNRMTKALAEADGASWREKLPPIPTVPLAVRQRLGQQGSGAEANGARAADKPGETAEASPAPSDADVRKGQVLKEEGNALVKKGEHKKAIDKYSESLKHNPAEVTTYTNRALCYLALQQYRDAVDCDRALMIDGRNIKALYRRAQAHGRCREVKACLQDLNQLSRWSPRTQP</sequence>
<dbReference type="InterPro" id="IPR051982">
    <property type="entry name" value="CiliaryAsmbly_MitoImport"/>
</dbReference>
<proteinExistence type="predicted"/>
<name>H3CER1_TETNG</name>
<reference evidence="8" key="1">
    <citation type="journal article" date="2004" name="Nature">
        <title>Genome duplication in the teleost fish Tetraodon nigroviridis reveals the early vertebrate proto-karyotype.</title>
        <authorList>
            <person name="Jaillon O."/>
            <person name="Aury J.-M."/>
            <person name="Brunet F."/>
            <person name="Petit J.-L."/>
            <person name="Stange-Thomann N."/>
            <person name="Mauceli E."/>
            <person name="Bouneau L."/>
            <person name="Fischer C."/>
            <person name="Ozouf-Costaz C."/>
            <person name="Bernot A."/>
            <person name="Nicaud S."/>
            <person name="Jaffe D."/>
            <person name="Fisher S."/>
            <person name="Lutfalla G."/>
            <person name="Dossat C."/>
            <person name="Segurens B."/>
            <person name="Dasilva C."/>
            <person name="Salanoubat M."/>
            <person name="Levy M."/>
            <person name="Boudet N."/>
            <person name="Castellano S."/>
            <person name="Anthouard V."/>
            <person name="Jubin C."/>
            <person name="Castelli V."/>
            <person name="Katinka M."/>
            <person name="Vacherie B."/>
            <person name="Biemont C."/>
            <person name="Skalli Z."/>
            <person name="Cattolico L."/>
            <person name="Poulain J."/>
            <person name="De Berardinis V."/>
            <person name="Cruaud C."/>
            <person name="Duprat S."/>
            <person name="Brottier P."/>
            <person name="Coutanceau J.-P."/>
            <person name="Gouzy J."/>
            <person name="Parra G."/>
            <person name="Lardier G."/>
            <person name="Chapple C."/>
            <person name="McKernan K.J."/>
            <person name="McEwan P."/>
            <person name="Bosak S."/>
            <person name="Kellis M."/>
            <person name="Volff J.-N."/>
            <person name="Guigo R."/>
            <person name="Zody M.C."/>
            <person name="Mesirov J."/>
            <person name="Lindblad-Toh K."/>
            <person name="Birren B."/>
            <person name="Nusbaum C."/>
            <person name="Kahn D."/>
            <person name="Robinson-Rechavi M."/>
            <person name="Laudet V."/>
            <person name="Schachter V."/>
            <person name="Quetier F."/>
            <person name="Saurin W."/>
            <person name="Scarpelli C."/>
            <person name="Wincker P."/>
            <person name="Lander E.S."/>
            <person name="Weissenbach J."/>
            <person name="Roest Crollius H."/>
        </authorList>
    </citation>
    <scope>NUCLEOTIDE SEQUENCE [LARGE SCALE GENOMIC DNA]</scope>
</reference>
<evidence type="ECO:0000313" key="7">
    <source>
        <dbReference type="Ensembl" id="ENSTNIP00000006735.1"/>
    </source>
</evidence>
<evidence type="ECO:0000256" key="3">
    <source>
        <dbReference type="ARBA" id="ARBA00022737"/>
    </source>
</evidence>
<dbReference type="PANTHER" id="PTHR45984:SF2">
    <property type="entry name" value="MITOCHONDRIAL IMPORT RECEPTOR SUBUNIT TOM34"/>
    <property type="match status" value="1"/>
</dbReference>
<dbReference type="InParanoid" id="H3CER1"/>
<dbReference type="Gene3D" id="1.25.40.10">
    <property type="entry name" value="Tetratricopeptide repeat domain"/>
    <property type="match status" value="2"/>
</dbReference>
<dbReference type="Proteomes" id="UP000007303">
    <property type="component" value="Unassembled WGS sequence"/>
</dbReference>
<dbReference type="PANTHER" id="PTHR45984">
    <property type="entry name" value="RNA (RNA) POLYMERASE II ASSOCIATED PROTEIN HOMOLOG"/>
    <property type="match status" value="1"/>
</dbReference>
<dbReference type="GeneTree" id="ENSGT00940000154697"/>
<keyword evidence="8" id="KW-1185">Reference proteome</keyword>
<protein>
    <submittedName>
        <fullName evidence="7">Translocase of outer mitochondrial membrane 34</fullName>
    </submittedName>
</protein>
<dbReference type="GO" id="GO:0005739">
    <property type="term" value="C:mitochondrion"/>
    <property type="evidence" value="ECO:0007669"/>
    <property type="project" value="TreeGrafter"/>
</dbReference>
<dbReference type="GO" id="GO:0005829">
    <property type="term" value="C:cytosol"/>
    <property type="evidence" value="ECO:0007669"/>
    <property type="project" value="TreeGrafter"/>
</dbReference>
<reference evidence="7" key="3">
    <citation type="submission" date="2025-09" db="UniProtKB">
        <authorList>
            <consortium name="Ensembl"/>
        </authorList>
    </citation>
    <scope>IDENTIFICATION</scope>
</reference>
<evidence type="ECO:0000256" key="5">
    <source>
        <dbReference type="PROSITE-ProRule" id="PRU00339"/>
    </source>
</evidence>
<comment type="subcellular location">
    <subcellularLocation>
        <location evidence="1">Cytoplasm</location>
    </subcellularLocation>
</comment>
<dbReference type="FunCoup" id="H3CER1">
    <property type="interactions" value="314"/>
</dbReference>
<accession>H3CER1</accession>
<dbReference type="Ensembl" id="ENSTNIT00000006886.1">
    <property type="protein sequence ID" value="ENSTNIP00000006735.1"/>
    <property type="gene ID" value="ENSTNIG00000004118.1"/>
</dbReference>
<dbReference type="OMA" id="ECTTYTN"/>
<dbReference type="SUPFAM" id="SSF48452">
    <property type="entry name" value="TPR-like"/>
    <property type="match status" value="2"/>
</dbReference>
<evidence type="ECO:0000313" key="8">
    <source>
        <dbReference type="Proteomes" id="UP000007303"/>
    </source>
</evidence>
<dbReference type="PROSITE" id="PS50005">
    <property type="entry name" value="TPR"/>
    <property type="match status" value="1"/>
</dbReference>
<dbReference type="InterPro" id="IPR011990">
    <property type="entry name" value="TPR-like_helical_dom_sf"/>
</dbReference>
<keyword evidence="4 5" id="KW-0802">TPR repeat</keyword>
<keyword evidence="2" id="KW-0963">Cytoplasm</keyword>
<organism evidence="7 8">
    <name type="scientific">Tetraodon nigroviridis</name>
    <name type="common">Spotted green pufferfish</name>
    <name type="synonym">Chelonodon nigroviridis</name>
    <dbReference type="NCBI Taxonomy" id="99883"/>
    <lineage>
        <taxon>Eukaryota</taxon>
        <taxon>Metazoa</taxon>
        <taxon>Chordata</taxon>
        <taxon>Craniata</taxon>
        <taxon>Vertebrata</taxon>
        <taxon>Euteleostomi</taxon>
        <taxon>Actinopterygii</taxon>
        <taxon>Neopterygii</taxon>
        <taxon>Teleostei</taxon>
        <taxon>Neoteleostei</taxon>
        <taxon>Acanthomorphata</taxon>
        <taxon>Eupercaria</taxon>
        <taxon>Tetraodontiformes</taxon>
        <taxon>Tetradontoidea</taxon>
        <taxon>Tetraodontidae</taxon>
        <taxon>Tetraodon</taxon>
    </lineage>
</organism>
<evidence type="ECO:0000256" key="2">
    <source>
        <dbReference type="ARBA" id="ARBA00022490"/>
    </source>
</evidence>
<evidence type="ECO:0000256" key="4">
    <source>
        <dbReference type="ARBA" id="ARBA00022803"/>
    </source>
</evidence>
<feature type="region of interest" description="Disordered" evidence="6">
    <location>
        <begin position="159"/>
        <end position="196"/>
    </location>
</feature>
<dbReference type="FunFam" id="1.25.40.10:FF:000221">
    <property type="entry name" value="Mitochondrial import receptor subunit TOM34"/>
    <property type="match status" value="1"/>
</dbReference>
<dbReference type="AlphaFoldDB" id="H3CER1"/>
<dbReference type="HOGENOM" id="CLU_061396_0_0_1"/>
<dbReference type="SMART" id="SM00028">
    <property type="entry name" value="TPR"/>
    <property type="match status" value="6"/>
</dbReference>
<dbReference type="InterPro" id="IPR019734">
    <property type="entry name" value="TPR_rpt"/>
</dbReference>
<dbReference type="GO" id="GO:0006626">
    <property type="term" value="P:protein targeting to mitochondrion"/>
    <property type="evidence" value="ECO:0007669"/>
    <property type="project" value="TreeGrafter"/>
</dbReference>
<dbReference type="GO" id="GO:0031072">
    <property type="term" value="F:heat shock protein binding"/>
    <property type="evidence" value="ECO:0007669"/>
    <property type="project" value="TreeGrafter"/>
</dbReference>
<dbReference type="STRING" id="99883.ENSTNIP00000006735"/>
<evidence type="ECO:0000256" key="1">
    <source>
        <dbReference type="ARBA" id="ARBA00004496"/>
    </source>
</evidence>
<evidence type="ECO:0000256" key="6">
    <source>
        <dbReference type="SAM" id="MobiDB-lite"/>
    </source>
</evidence>
<feature type="repeat" description="TPR" evidence="5">
    <location>
        <begin position="195"/>
        <end position="228"/>
    </location>
</feature>
<reference evidence="7" key="2">
    <citation type="submission" date="2025-08" db="UniProtKB">
        <authorList>
            <consortium name="Ensembl"/>
        </authorList>
    </citation>
    <scope>IDENTIFICATION</scope>
</reference>